<sequence>MFPPLSSSIMKRSCPFKYDESLERLCLSEEDELLVPIVSASMPSVVMKLCWSPVSLRGIITRKDVARFKEKRHKKKYSIRELFVSDFRG</sequence>
<organism evidence="1 2">
    <name type="scientific">Parascaris equorum</name>
    <name type="common">Equine roundworm</name>
    <dbReference type="NCBI Taxonomy" id="6256"/>
    <lineage>
        <taxon>Eukaryota</taxon>
        <taxon>Metazoa</taxon>
        <taxon>Ecdysozoa</taxon>
        <taxon>Nematoda</taxon>
        <taxon>Chromadorea</taxon>
        <taxon>Rhabditida</taxon>
        <taxon>Spirurina</taxon>
        <taxon>Ascaridomorpha</taxon>
        <taxon>Ascaridoidea</taxon>
        <taxon>Ascarididae</taxon>
        <taxon>Parascaris</taxon>
    </lineage>
</organism>
<dbReference type="AlphaFoldDB" id="A0A914RNY9"/>
<evidence type="ECO:0000313" key="1">
    <source>
        <dbReference type="Proteomes" id="UP000887564"/>
    </source>
</evidence>
<dbReference type="WBParaSite" id="PEQ_0000653801-mRNA-1">
    <property type="protein sequence ID" value="PEQ_0000653801-mRNA-1"/>
    <property type="gene ID" value="PEQ_0000653801"/>
</dbReference>
<protein>
    <submittedName>
        <fullName evidence="2">CBS domain-containing protein</fullName>
    </submittedName>
</protein>
<proteinExistence type="predicted"/>
<reference evidence="2" key="1">
    <citation type="submission" date="2022-11" db="UniProtKB">
        <authorList>
            <consortium name="WormBaseParasite"/>
        </authorList>
    </citation>
    <scope>IDENTIFICATION</scope>
</reference>
<keyword evidence="1" id="KW-1185">Reference proteome</keyword>
<name>A0A914RNY9_PAREQ</name>
<accession>A0A914RNY9</accession>
<dbReference type="Proteomes" id="UP000887564">
    <property type="component" value="Unplaced"/>
</dbReference>
<evidence type="ECO:0000313" key="2">
    <source>
        <dbReference type="WBParaSite" id="PEQ_0000653801-mRNA-1"/>
    </source>
</evidence>